<evidence type="ECO:0000313" key="3">
    <source>
        <dbReference type="Proteomes" id="UP001175228"/>
    </source>
</evidence>
<feature type="chain" id="PRO_5041367209" evidence="1">
    <location>
        <begin position="20"/>
        <end position="72"/>
    </location>
</feature>
<proteinExistence type="predicted"/>
<name>A0AA39UQ87_9AGAR</name>
<keyword evidence="1" id="KW-0732">Signal</keyword>
<comment type="caution">
    <text evidence="2">The sequence shown here is derived from an EMBL/GenBank/DDBJ whole genome shotgun (WGS) entry which is preliminary data.</text>
</comment>
<dbReference type="Proteomes" id="UP001175228">
    <property type="component" value="Unassembled WGS sequence"/>
</dbReference>
<evidence type="ECO:0000256" key="1">
    <source>
        <dbReference type="SAM" id="SignalP"/>
    </source>
</evidence>
<reference evidence="2" key="1">
    <citation type="submission" date="2023-06" db="EMBL/GenBank/DDBJ databases">
        <authorList>
            <consortium name="Lawrence Berkeley National Laboratory"/>
            <person name="Ahrendt S."/>
            <person name="Sahu N."/>
            <person name="Indic B."/>
            <person name="Wong-Bajracharya J."/>
            <person name="Merenyi Z."/>
            <person name="Ke H.-M."/>
            <person name="Monk M."/>
            <person name="Kocsube S."/>
            <person name="Drula E."/>
            <person name="Lipzen A."/>
            <person name="Balint B."/>
            <person name="Henrissat B."/>
            <person name="Andreopoulos B."/>
            <person name="Martin F.M."/>
            <person name="Harder C.B."/>
            <person name="Rigling D."/>
            <person name="Ford K.L."/>
            <person name="Foster G.D."/>
            <person name="Pangilinan J."/>
            <person name="Papanicolaou A."/>
            <person name="Barry K."/>
            <person name="LaButti K."/>
            <person name="Viragh M."/>
            <person name="Koriabine M."/>
            <person name="Yan M."/>
            <person name="Riley R."/>
            <person name="Champramary S."/>
            <person name="Plett K.L."/>
            <person name="Tsai I.J."/>
            <person name="Slot J."/>
            <person name="Sipos G."/>
            <person name="Plett J."/>
            <person name="Nagy L.G."/>
            <person name="Grigoriev I.V."/>
        </authorList>
    </citation>
    <scope>NUCLEOTIDE SEQUENCE</scope>
    <source>
        <strain evidence="2">HWK02</strain>
    </source>
</reference>
<protein>
    <submittedName>
        <fullName evidence="2">Uncharacterized protein</fullName>
    </submittedName>
</protein>
<dbReference type="EMBL" id="JAUEPU010000028">
    <property type="protein sequence ID" value="KAK0492689.1"/>
    <property type="molecule type" value="Genomic_DNA"/>
</dbReference>
<keyword evidence="3" id="KW-1185">Reference proteome</keyword>
<evidence type="ECO:0000313" key="2">
    <source>
        <dbReference type="EMBL" id="KAK0492689.1"/>
    </source>
</evidence>
<accession>A0AA39UQ87</accession>
<dbReference type="AlphaFoldDB" id="A0AA39UQ87"/>
<organism evidence="2 3">
    <name type="scientific">Armillaria luteobubalina</name>
    <dbReference type="NCBI Taxonomy" id="153913"/>
    <lineage>
        <taxon>Eukaryota</taxon>
        <taxon>Fungi</taxon>
        <taxon>Dikarya</taxon>
        <taxon>Basidiomycota</taxon>
        <taxon>Agaricomycotina</taxon>
        <taxon>Agaricomycetes</taxon>
        <taxon>Agaricomycetidae</taxon>
        <taxon>Agaricales</taxon>
        <taxon>Marasmiineae</taxon>
        <taxon>Physalacriaceae</taxon>
        <taxon>Armillaria</taxon>
    </lineage>
</organism>
<sequence>MLRFVQRLMVLISLHFVNPDPYLLLSLVSPQLSSSPKGAEDTGYNPLIIPQLKSNISCKADTECEELQGVGS</sequence>
<feature type="signal peptide" evidence="1">
    <location>
        <begin position="1"/>
        <end position="19"/>
    </location>
</feature>
<gene>
    <name evidence="2" type="ORF">EDD18DRAFT_1357522</name>
</gene>